<feature type="region of interest" description="Disordered" evidence="4">
    <location>
        <begin position="835"/>
        <end position="947"/>
    </location>
</feature>
<feature type="compositionally biased region" description="Low complexity" evidence="4">
    <location>
        <begin position="1088"/>
        <end position="1103"/>
    </location>
</feature>
<name>A0ABQ7KE19_9FUNG</name>
<evidence type="ECO:0000256" key="2">
    <source>
        <dbReference type="ARBA" id="ARBA00013807"/>
    </source>
</evidence>
<dbReference type="PANTHER" id="PTHR15157:SF5">
    <property type="entry name" value="UV RADIATION RESISTANCE-ASSOCIATED GENE PROTEIN"/>
    <property type="match status" value="1"/>
</dbReference>
<proteinExistence type="inferred from homology"/>
<evidence type="ECO:0000313" key="5">
    <source>
        <dbReference type="EMBL" id="KAG0296699.1"/>
    </source>
</evidence>
<evidence type="ECO:0000313" key="6">
    <source>
        <dbReference type="Proteomes" id="UP001194696"/>
    </source>
</evidence>
<evidence type="ECO:0000256" key="1">
    <source>
        <dbReference type="ARBA" id="ARBA00009574"/>
    </source>
</evidence>
<feature type="region of interest" description="Disordered" evidence="4">
    <location>
        <begin position="433"/>
        <end position="455"/>
    </location>
</feature>
<feature type="region of interest" description="Disordered" evidence="4">
    <location>
        <begin position="183"/>
        <end position="303"/>
    </location>
</feature>
<feature type="compositionally biased region" description="Polar residues" evidence="4">
    <location>
        <begin position="89"/>
        <end position="102"/>
    </location>
</feature>
<feature type="compositionally biased region" description="Basic and acidic residues" evidence="4">
    <location>
        <begin position="778"/>
        <end position="790"/>
    </location>
</feature>
<keyword evidence="3" id="KW-0175">Coiled coil</keyword>
<comment type="similarity">
    <text evidence="1">Belongs to the ATG14 family.</text>
</comment>
<evidence type="ECO:0000256" key="4">
    <source>
        <dbReference type="SAM" id="MobiDB-lite"/>
    </source>
</evidence>
<dbReference type="PANTHER" id="PTHR15157">
    <property type="entry name" value="UV RADIATION RESISTANCE-ASSOCIATED GENE PROTEIN"/>
    <property type="match status" value="1"/>
</dbReference>
<feature type="region of interest" description="Disordered" evidence="4">
    <location>
        <begin position="89"/>
        <end position="159"/>
    </location>
</feature>
<feature type="compositionally biased region" description="Low complexity" evidence="4">
    <location>
        <begin position="882"/>
        <end position="892"/>
    </location>
</feature>
<feature type="compositionally biased region" description="Polar residues" evidence="4">
    <location>
        <begin position="1108"/>
        <end position="1121"/>
    </location>
</feature>
<feature type="compositionally biased region" description="Basic and acidic residues" evidence="4">
    <location>
        <begin position="842"/>
        <end position="859"/>
    </location>
</feature>
<organism evidence="5 6">
    <name type="scientific">Linnemannia gamsii</name>
    <dbReference type="NCBI Taxonomy" id="64522"/>
    <lineage>
        <taxon>Eukaryota</taxon>
        <taxon>Fungi</taxon>
        <taxon>Fungi incertae sedis</taxon>
        <taxon>Mucoromycota</taxon>
        <taxon>Mortierellomycotina</taxon>
        <taxon>Mortierellomycetes</taxon>
        <taxon>Mortierellales</taxon>
        <taxon>Mortierellaceae</taxon>
        <taxon>Linnemannia</taxon>
    </lineage>
</organism>
<dbReference type="EMBL" id="JAAAIM010000050">
    <property type="protein sequence ID" value="KAG0296699.1"/>
    <property type="molecule type" value="Genomic_DNA"/>
</dbReference>
<sequence length="1216" mass="134307">MEKGRLKHRQGLEPTQRRVRHIQTIQARNLTFTPNANQRTLASALLVLHPTVSQYPQQGGNYAHSTTGSNYNYNTTGSTYSYNPNQYQHQLQHQNTSRSITPSVEMRSGTSSPTKSSSYFRSPWKSYSQGVQKIRGPGSDTGSVSAASESGRGGGGASSVIKEPIARLSAGLKATVFSAGTSFESSSGYASESGSGSVSGHLTGGNIGGVSKAKSKSRVSADYSNQQRQQQPLQARHQQQQLRHSLEEGEYSRSFNDSLSAPSLLTARDRQPSPIQDVTSRNSKDVREENSSTPSSTVTDVDSDLNSRLPPFLLESKRKSGPILLNTYFTLHDPNNDELIYTSDTVMSCNNPQYSPLEEHGFLDPLKRRIGSIIVRIWAGYHDSDYFLLLEWKVELCCLRYIGKELRDLPSGLPNNMILFGFESGYYTAADEDESTDHPHTHALEPVATIPGGGGGGRRSYTYETVMRLNNLHECIADTKRSRDEIKHSIESAMNKENAPMILQKRRGEYTERLWHLQRQVGHELNVLEEAHDRAEALRREHAARRKALEDSRARGQTQEMYLEENVSNLTKNKESLFHVLKEYSSKRTELIATLFTIFPITESENDPNLLMVCKVPLPNSVYNGMDEDLVSIALGFACQLVVMLAHYLNVPLRYPLTPMGSKAFVIDPVSLLVGPKEFPLYGKGQDRNRFEYGVFLLNKDIEQLMNSQGLQFMDLRQTLPNVRYLMETLLTKSPIQSMLYRSKFMNRKKQDRLDQDRLDNLFTISIEQREFDHILNSRSHSSMDGEKDQGSSSSGQRLYDKAGGTPKINPGDHSLLQREYDPIDGGYTLILDSASTMSPRSRKETAGSDISTIERSEPRSTPMSPRGAHERRPSGLQHGYSSSLELSSSSDGEGDSHNTDEPEFSGWAFEAEAETDEQPPLLPKRPSVIVASPTATSPTSPIERQRQLSFGSVIRQPIGVEARSAERIRKFVQETPSRQSPEQPGNADEPNFTGVLAHFPRRTSSTSPSTTTTTTTISSTKPSNLTNLGVATGVPGRDFNNKNDNEDEDAIGSRSASRTPPPLTIVSADVSPKDTIERNGQGRRRISSSSSLSQQQAQQLLSKDPVSESSGRTLFGTGTVSGMIESAVLGEESSSEHPSPGLSQVHSNNIRRRSSNKLGIDSSTSTSRSSDSEGGGNNSEIIRSTLSKDLLDKKHEPISSQPTDVTSPRALESST</sequence>
<feature type="region of interest" description="Disordered" evidence="4">
    <location>
        <begin position="778"/>
        <end position="820"/>
    </location>
</feature>
<feature type="compositionally biased region" description="Polar residues" evidence="4">
    <location>
        <begin position="934"/>
        <end position="947"/>
    </location>
</feature>
<dbReference type="Pfam" id="PF10186">
    <property type="entry name" value="ATG14"/>
    <property type="match status" value="1"/>
</dbReference>
<feature type="compositionally biased region" description="Low complexity" evidence="4">
    <location>
        <begin position="291"/>
        <end position="300"/>
    </location>
</feature>
<evidence type="ECO:0000256" key="3">
    <source>
        <dbReference type="ARBA" id="ARBA00023054"/>
    </source>
</evidence>
<feature type="compositionally biased region" description="Polar residues" evidence="4">
    <location>
        <begin position="1199"/>
        <end position="1216"/>
    </location>
</feature>
<accession>A0ABQ7KE19</accession>
<protein>
    <recommendedName>
        <fullName evidence="2">Autophagy-related protein 14</fullName>
    </recommendedName>
</protein>
<feature type="compositionally biased region" description="Low complexity" evidence="4">
    <location>
        <begin position="107"/>
        <end position="123"/>
    </location>
</feature>
<feature type="compositionally biased region" description="Low complexity" evidence="4">
    <location>
        <begin position="1130"/>
        <end position="1144"/>
    </location>
</feature>
<feature type="compositionally biased region" description="Polar residues" evidence="4">
    <location>
        <begin position="975"/>
        <end position="984"/>
    </location>
</feature>
<feature type="compositionally biased region" description="Low complexity" evidence="4">
    <location>
        <begin position="1004"/>
        <end position="1021"/>
    </location>
</feature>
<dbReference type="Proteomes" id="UP001194696">
    <property type="component" value="Unassembled WGS sequence"/>
</dbReference>
<feature type="region of interest" description="Disordered" evidence="4">
    <location>
        <begin position="971"/>
        <end position="1216"/>
    </location>
</feature>
<feature type="compositionally biased region" description="Polar residues" evidence="4">
    <location>
        <begin position="253"/>
        <end position="263"/>
    </location>
</feature>
<comment type="caution">
    <text evidence="5">The sequence shown here is derived from an EMBL/GenBank/DDBJ whole genome shotgun (WGS) entry which is preliminary data.</text>
</comment>
<reference evidence="5 6" key="1">
    <citation type="journal article" date="2020" name="Fungal Divers.">
        <title>Resolving the Mortierellaceae phylogeny through synthesis of multi-gene phylogenetics and phylogenomics.</title>
        <authorList>
            <person name="Vandepol N."/>
            <person name="Liber J."/>
            <person name="Desiro A."/>
            <person name="Na H."/>
            <person name="Kennedy M."/>
            <person name="Barry K."/>
            <person name="Grigoriev I.V."/>
            <person name="Miller A.N."/>
            <person name="O'Donnell K."/>
            <person name="Stajich J.E."/>
            <person name="Bonito G."/>
        </authorList>
    </citation>
    <scope>NUCLEOTIDE SEQUENCE [LARGE SCALE GENOMIC DNA]</scope>
    <source>
        <strain evidence="5 6">AD045</strain>
    </source>
</reference>
<gene>
    <name evidence="5" type="ORF">BGZ96_008744</name>
</gene>
<dbReference type="InterPro" id="IPR018791">
    <property type="entry name" value="UV_resistance/autophagy_Atg14"/>
</dbReference>
<feature type="compositionally biased region" description="Low complexity" evidence="4">
    <location>
        <begin position="218"/>
        <end position="243"/>
    </location>
</feature>
<feature type="compositionally biased region" description="Low complexity" evidence="4">
    <location>
        <begin position="183"/>
        <end position="200"/>
    </location>
</feature>
<keyword evidence="6" id="KW-1185">Reference proteome</keyword>